<dbReference type="Proteomes" id="UP001144096">
    <property type="component" value="Unassembled WGS sequence"/>
</dbReference>
<dbReference type="RefSeq" id="WP_257920872.1">
    <property type="nucleotide sequence ID" value="NZ_JAMXQV010000007.1"/>
</dbReference>
<gene>
    <name evidence="1" type="ORF">M8542_15605</name>
</gene>
<dbReference type="EMBL" id="JAMXQV010000007">
    <property type="protein sequence ID" value="MCR6484248.1"/>
    <property type="molecule type" value="Genomic_DNA"/>
</dbReference>
<evidence type="ECO:0000313" key="1">
    <source>
        <dbReference type="EMBL" id="MCR6484248.1"/>
    </source>
</evidence>
<proteinExistence type="predicted"/>
<organism evidence="1 2">
    <name type="scientific">Amycolatopsis iheyensis</name>
    <dbReference type="NCBI Taxonomy" id="2945988"/>
    <lineage>
        <taxon>Bacteria</taxon>
        <taxon>Bacillati</taxon>
        <taxon>Actinomycetota</taxon>
        <taxon>Actinomycetes</taxon>
        <taxon>Pseudonocardiales</taxon>
        <taxon>Pseudonocardiaceae</taxon>
        <taxon>Amycolatopsis</taxon>
    </lineage>
</organism>
<name>A0A9X2NBJ1_9PSEU</name>
<sequence length="340" mass="35764">MYPPKDHTVLIALSVLAVVIVLGGAAAWFLEPGSAEPRAAPLELPAQWPTPGGEPLRPVPMPTGEMAAALPSGTSGQVLCAAVPEQTWASVLGGPVRQEVDKNGQCHVVTATVDASATLWADPVPMRGTAPEPVTVSGRQATVGPFGLNGYGEILTARLSDATEKWTRSSLQLIVNRVPGARDEHDFRSMALSLAGPMIGAITTPGPALPRTGESREMTPVPGSGIVDAPYPFISWQLCTQLAKALGAPLDQLKPGPFGSCARENDGTAVSLTYHSEGEDYFPDRVAGRPAHDNASGSNVVVQLLDDSRQTLEISWIDATQPRDALRDLAEKVVPPLLGR</sequence>
<accession>A0A9X2NBJ1</accession>
<keyword evidence="2" id="KW-1185">Reference proteome</keyword>
<reference evidence="1" key="1">
    <citation type="submission" date="2022-06" db="EMBL/GenBank/DDBJ databases">
        <title>Amycolatopsis iheyaensis sp. nov., a new species of the genus Amycolatopsis isolated from soil in Iheya island, Japan.</title>
        <authorList>
            <person name="Ngamcharungchit C."/>
            <person name="Kanto H."/>
            <person name="Take A."/>
            <person name="Intra B."/>
            <person name="Matsumoto A."/>
            <person name="Panbangred W."/>
            <person name="Inahashi Y."/>
        </authorList>
    </citation>
    <scope>NUCLEOTIDE SEQUENCE</scope>
    <source>
        <strain evidence="1">OK19-0408</strain>
    </source>
</reference>
<protein>
    <submittedName>
        <fullName evidence="1">Uncharacterized protein</fullName>
    </submittedName>
</protein>
<comment type="caution">
    <text evidence="1">The sequence shown here is derived from an EMBL/GenBank/DDBJ whole genome shotgun (WGS) entry which is preliminary data.</text>
</comment>
<evidence type="ECO:0000313" key="2">
    <source>
        <dbReference type="Proteomes" id="UP001144096"/>
    </source>
</evidence>
<dbReference type="AlphaFoldDB" id="A0A9X2NBJ1"/>